<gene>
    <name evidence="1" type="ORF">HPB49_002487</name>
</gene>
<protein>
    <submittedName>
        <fullName evidence="1">Uncharacterized protein</fullName>
    </submittedName>
</protein>
<dbReference type="EMBL" id="CM023472">
    <property type="protein sequence ID" value="KAH7958540.1"/>
    <property type="molecule type" value="Genomic_DNA"/>
</dbReference>
<evidence type="ECO:0000313" key="2">
    <source>
        <dbReference type="Proteomes" id="UP000821865"/>
    </source>
</evidence>
<name>A0ACB8D275_DERSI</name>
<reference evidence="1" key="1">
    <citation type="submission" date="2020-05" db="EMBL/GenBank/DDBJ databases">
        <title>Large-scale comparative analyses of tick genomes elucidate their genetic diversity and vector capacities.</title>
        <authorList>
            <person name="Jia N."/>
            <person name="Wang J."/>
            <person name="Shi W."/>
            <person name="Du L."/>
            <person name="Sun Y."/>
            <person name="Zhan W."/>
            <person name="Jiang J."/>
            <person name="Wang Q."/>
            <person name="Zhang B."/>
            <person name="Ji P."/>
            <person name="Sakyi L.B."/>
            <person name="Cui X."/>
            <person name="Yuan T."/>
            <person name="Jiang B."/>
            <person name="Yang W."/>
            <person name="Lam T.T.-Y."/>
            <person name="Chang Q."/>
            <person name="Ding S."/>
            <person name="Wang X."/>
            <person name="Zhu J."/>
            <person name="Ruan X."/>
            <person name="Zhao L."/>
            <person name="Wei J."/>
            <person name="Que T."/>
            <person name="Du C."/>
            <person name="Cheng J."/>
            <person name="Dai P."/>
            <person name="Han X."/>
            <person name="Huang E."/>
            <person name="Gao Y."/>
            <person name="Liu J."/>
            <person name="Shao H."/>
            <person name="Ye R."/>
            <person name="Li L."/>
            <person name="Wei W."/>
            <person name="Wang X."/>
            <person name="Wang C."/>
            <person name="Yang T."/>
            <person name="Huo Q."/>
            <person name="Li W."/>
            <person name="Guo W."/>
            <person name="Chen H."/>
            <person name="Zhou L."/>
            <person name="Ni X."/>
            <person name="Tian J."/>
            <person name="Zhou Y."/>
            <person name="Sheng Y."/>
            <person name="Liu T."/>
            <person name="Pan Y."/>
            <person name="Xia L."/>
            <person name="Li J."/>
            <person name="Zhao F."/>
            <person name="Cao W."/>
        </authorList>
    </citation>
    <scope>NUCLEOTIDE SEQUENCE</scope>
    <source>
        <strain evidence="1">Dsil-2018</strain>
    </source>
</reference>
<proteinExistence type="predicted"/>
<evidence type="ECO:0000313" key="1">
    <source>
        <dbReference type="EMBL" id="KAH7958540.1"/>
    </source>
</evidence>
<dbReference type="Proteomes" id="UP000821865">
    <property type="component" value="Chromosome 3"/>
</dbReference>
<organism evidence="1 2">
    <name type="scientific">Dermacentor silvarum</name>
    <name type="common">Tick</name>
    <dbReference type="NCBI Taxonomy" id="543639"/>
    <lineage>
        <taxon>Eukaryota</taxon>
        <taxon>Metazoa</taxon>
        <taxon>Ecdysozoa</taxon>
        <taxon>Arthropoda</taxon>
        <taxon>Chelicerata</taxon>
        <taxon>Arachnida</taxon>
        <taxon>Acari</taxon>
        <taxon>Parasitiformes</taxon>
        <taxon>Ixodida</taxon>
        <taxon>Ixodoidea</taxon>
        <taxon>Ixodidae</taxon>
        <taxon>Rhipicephalinae</taxon>
        <taxon>Dermacentor</taxon>
    </lineage>
</organism>
<comment type="caution">
    <text evidence="1">The sequence shown here is derived from an EMBL/GenBank/DDBJ whole genome shotgun (WGS) entry which is preliminary data.</text>
</comment>
<sequence>MEVLKLKRKAERSQLTRLINDIQSTLSQGSVTEEQLCIPSERLHHLYIDLRATDSDILPLLPTMEAEAKFDRVVDYNDRATATFEKLRYLIGQIHESLNHTSPSTSNEPVQRTHQPGVHLTKIELIKLDGRSSMWPSFWEHFNQVMNNNGGLNYVDKFNYLRSVLTGDAALASAGLPATASCYSDALDILKRRVAKDDLII</sequence>
<accession>A0ACB8D275</accession>
<keyword evidence="2" id="KW-1185">Reference proteome</keyword>